<protein>
    <submittedName>
        <fullName evidence="2">MBL fold metallo-hydrolase</fullName>
    </submittedName>
</protein>
<dbReference type="InterPro" id="IPR051453">
    <property type="entry name" value="MBL_Glyoxalase_II"/>
</dbReference>
<dbReference type="SMART" id="SM00849">
    <property type="entry name" value="Lactamase_B"/>
    <property type="match status" value="1"/>
</dbReference>
<dbReference type="InterPro" id="IPR001279">
    <property type="entry name" value="Metallo-B-lactamas"/>
</dbReference>
<dbReference type="RefSeq" id="WP_198732563.1">
    <property type="nucleotide sequence ID" value="NZ_JAEINH010000002.1"/>
</dbReference>
<dbReference type="PANTHER" id="PTHR46233">
    <property type="entry name" value="HYDROXYACYLGLUTATHIONE HYDROLASE GLOC"/>
    <property type="match status" value="1"/>
</dbReference>
<name>A0A934IBU0_9MICO</name>
<dbReference type="Pfam" id="PF00753">
    <property type="entry name" value="Lactamase_B"/>
    <property type="match status" value="1"/>
</dbReference>
<dbReference type="AlphaFoldDB" id="A0A934IBU0"/>
<evidence type="ECO:0000259" key="1">
    <source>
        <dbReference type="SMART" id="SM00849"/>
    </source>
</evidence>
<dbReference type="PANTHER" id="PTHR46233:SF4">
    <property type="entry name" value="METALLO-BETA-LACTAMASE DOMAIN-CONTAINING PROTEIN"/>
    <property type="match status" value="1"/>
</dbReference>
<accession>A0A934IBU0</accession>
<dbReference type="EMBL" id="JAEINH010000002">
    <property type="protein sequence ID" value="MBI9114009.1"/>
    <property type="molecule type" value="Genomic_DNA"/>
</dbReference>
<evidence type="ECO:0000313" key="3">
    <source>
        <dbReference type="Proteomes" id="UP000602087"/>
    </source>
</evidence>
<reference evidence="2" key="1">
    <citation type="submission" date="2020-12" db="EMBL/GenBank/DDBJ databases">
        <title>Sanguibacter suaedae sp. nov., isolated from Suaeda aralocaspica.</title>
        <authorList>
            <person name="Ma Q."/>
        </authorList>
    </citation>
    <scope>NUCLEOTIDE SEQUENCE</scope>
    <source>
        <strain evidence="2">YZGR15</strain>
    </source>
</reference>
<feature type="domain" description="Metallo-beta-lactamase" evidence="1">
    <location>
        <begin position="24"/>
        <end position="189"/>
    </location>
</feature>
<keyword evidence="3" id="KW-1185">Reference proteome</keyword>
<dbReference type="SUPFAM" id="SSF56281">
    <property type="entry name" value="Metallo-hydrolase/oxidoreductase"/>
    <property type="match status" value="1"/>
</dbReference>
<sequence length="210" mass="22393">MTARIDHLVTSGTFSLDGETFDVDNNVWLVGDDEEVLVVDAPHDVDAIVDAVAGRRVVGILATHAHDDHVRQAPALAERLGAPVLLHPDDAELWRLTHGDDAPPTEDLTDRQVITVAGTPLHVLHTPGHTPGSVCLYAPELETVLTGDTLFAGGPGATGRSYSDFPTIVVSIRTRVLTLPSGTRVLTGHGPSTTVDDEAPHLQEWIARGH</sequence>
<comment type="caution">
    <text evidence="2">The sequence shown here is derived from an EMBL/GenBank/DDBJ whole genome shotgun (WGS) entry which is preliminary data.</text>
</comment>
<proteinExistence type="predicted"/>
<evidence type="ECO:0000313" key="2">
    <source>
        <dbReference type="EMBL" id="MBI9114009.1"/>
    </source>
</evidence>
<dbReference type="CDD" id="cd06262">
    <property type="entry name" value="metallo-hydrolase-like_MBL-fold"/>
    <property type="match status" value="1"/>
</dbReference>
<gene>
    <name evidence="2" type="ORF">JAV76_03145</name>
</gene>
<dbReference type="InterPro" id="IPR036866">
    <property type="entry name" value="RibonucZ/Hydroxyglut_hydro"/>
</dbReference>
<dbReference type="Gene3D" id="3.60.15.10">
    <property type="entry name" value="Ribonuclease Z/Hydroxyacylglutathione hydrolase-like"/>
    <property type="match status" value="1"/>
</dbReference>
<dbReference type="Proteomes" id="UP000602087">
    <property type="component" value="Unassembled WGS sequence"/>
</dbReference>
<organism evidence="2 3">
    <name type="scientific">Sanguibacter suaedae</name>
    <dbReference type="NCBI Taxonomy" id="2795737"/>
    <lineage>
        <taxon>Bacteria</taxon>
        <taxon>Bacillati</taxon>
        <taxon>Actinomycetota</taxon>
        <taxon>Actinomycetes</taxon>
        <taxon>Micrococcales</taxon>
        <taxon>Sanguibacteraceae</taxon>
        <taxon>Sanguibacter</taxon>
    </lineage>
</organism>